<feature type="compositionally biased region" description="Low complexity" evidence="1">
    <location>
        <begin position="318"/>
        <end position="328"/>
    </location>
</feature>
<feature type="region of interest" description="Disordered" evidence="1">
    <location>
        <begin position="1"/>
        <end position="480"/>
    </location>
</feature>
<dbReference type="EMBL" id="BAAASJ010000098">
    <property type="protein sequence ID" value="GAA2651996.1"/>
    <property type="molecule type" value="Genomic_DNA"/>
</dbReference>
<keyword evidence="3" id="KW-1185">Reference proteome</keyword>
<feature type="region of interest" description="Disordered" evidence="1">
    <location>
        <begin position="635"/>
        <end position="664"/>
    </location>
</feature>
<evidence type="ECO:0000313" key="3">
    <source>
        <dbReference type="Proteomes" id="UP001500151"/>
    </source>
</evidence>
<feature type="compositionally biased region" description="Gly residues" evidence="1">
    <location>
        <begin position="409"/>
        <end position="423"/>
    </location>
</feature>
<feature type="compositionally biased region" description="Polar residues" evidence="1">
    <location>
        <begin position="126"/>
        <end position="138"/>
    </location>
</feature>
<evidence type="ECO:0000313" key="2">
    <source>
        <dbReference type="EMBL" id="GAA2651996.1"/>
    </source>
</evidence>
<feature type="compositionally biased region" description="Low complexity" evidence="1">
    <location>
        <begin position="262"/>
        <end position="290"/>
    </location>
</feature>
<gene>
    <name evidence="2" type="ORF">GCM10010307_62320</name>
</gene>
<feature type="compositionally biased region" description="Gly residues" evidence="1">
    <location>
        <begin position="99"/>
        <end position="117"/>
    </location>
</feature>
<protein>
    <submittedName>
        <fullName evidence="2">Uncharacterized protein</fullName>
    </submittedName>
</protein>
<accession>A0ABN3RGF3</accession>
<feature type="compositionally biased region" description="Low complexity" evidence="1">
    <location>
        <begin position="373"/>
        <end position="395"/>
    </location>
</feature>
<evidence type="ECO:0000256" key="1">
    <source>
        <dbReference type="SAM" id="MobiDB-lite"/>
    </source>
</evidence>
<name>A0ABN3RGF3_9ACTN</name>
<reference evidence="2 3" key="1">
    <citation type="journal article" date="2019" name="Int. J. Syst. Evol. Microbiol.">
        <title>The Global Catalogue of Microorganisms (GCM) 10K type strain sequencing project: providing services to taxonomists for standard genome sequencing and annotation.</title>
        <authorList>
            <consortium name="The Broad Institute Genomics Platform"/>
            <consortium name="The Broad Institute Genome Sequencing Center for Infectious Disease"/>
            <person name="Wu L."/>
            <person name="Ma J."/>
        </authorList>
    </citation>
    <scope>NUCLEOTIDE SEQUENCE [LARGE SCALE GENOMIC DNA]</scope>
    <source>
        <strain evidence="2 3">JCM 4524</strain>
    </source>
</reference>
<feature type="region of interest" description="Disordered" evidence="1">
    <location>
        <begin position="506"/>
        <end position="536"/>
    </location>
</feature>
<dbReference type="RefSeq" id="WP_344394357.1">
    <property type="nucleotide sequence ID" value="NZ_BAAASJ010000098.1"/>
</dbReference>
<sequence>MTQNGQGEEPSPRPAREGIVLPSDGSAPLLPDIPPDHTTPAGGQSWDQPWGPGRPPQSPQGQGQGQGEDHGEGQGWPGPAQDGRAPAPAWGAPSDSASGWGGDQGPGYGAQGAGGYGAQPHDQAPQYGTQNADTQSQWGAPPAASGEGGHLPPQANAPAPPTQQSADTSGLSPQGPTPPPQGTEGYGAHGGYAPSSDFSSQSAPHGSGRHGAPQGPGGPTAQQANGGYEGSQAPAAYGTPQAPHGQAAPLPPAEHSAPQMPGGPQAQSGHAAQGAGPAPLPPAEHAAQPQSQATAPGRHSAPLPLASGADEGATQYLPPVASGAAGAPGDEGATQYIPPVSPGALPPEAPAPSAAEATRFLGRVRQGGPGPMPAAGATAAAAGAGPMPTAADPDAQATQYIPPVPAQPGGAGAAYGIRPGGPGDRQPPAEFDNLFRESSGPDATQQLPQFDPQAAPGGRAARRERGAADSGRGNGGSSRGRIPLIAAVGVGIAVLGIGAGAMLSGGGDDGGDENKTAAATAPTEKESPSASADPAKAQAVALDKLLADSNDSRDAVIKAVANVRACTNLGQAATDLRNAAEQRNGLVTRLAGLSVDKLPNHTQLTAALNSAWKASASADTHYAAWADQVAAKKGCPKGKARTTPQTRAGNRESGTATTEKAKAAPLWNAIAQTYGLTERQPTQL</sequence>
<dbReference type="Proteomes" id="UP001500151">
    <property type="component" value="Unassembled WGS sequence"/>
</dbReference>
<feature type="compositionally biased region" description="Polar residues" evidence="1">
    <location>
        <begin position="642"/>
        <end position="658"/>
    </location>
</feature>
<feature type="compositionally biased region" description="Pro residues" evidence="1">
    <location>
        <begin position="339"/>
        <end position="350"/>
    </location>
</feature>
<proteinExistence type="predicted"/>
<organism evidence="2 3">
    <name type="scientific">Streptomyces vastus</name>
    <dbReference type="NCBI Taxonomy" id="285451"/>
    <lineage>
        <taxon>Bacteria</taxon>
        <taxon>Bacillati</taxon>
        <taxon>Actinomycetota</taxon>
        <taxon>Actinomycetes</taxon>
        <taxon>Kitasatosporales</taxon>
        <taxon>Streptomycetaceae</taxon>
        <taxon>Streptomyces</taxon>
    </lineage>
</organism>
<comment type="caution">
    <text evidence="2">The sequence shown here is derived from an EMBL/GenBank/DDBJ whole genome shotgun (WGS) entry which is preliminary data.</text>
</comment>